<dbReference type="Proteomes" id="UP001479436">
    <property type="component" value="Unassembled WGS sequence"/>
</dbReference>
<name>A0ABR2VWC5_9FUNG</name>
<feature type="coiled-coil region" evidence="1">
    <location>
        <begin position="224"/>
        <end position="258"/>
    </location>
</feature>
<evidence type="ECO:0000256" key="2">
    <source>
        <dbReference type="SAM" id="MobiDB-lite"/>
    </source>
</evidence>
<accession>A0ABR2VWC5</accession>
<comment type="caution">
    <text evidence="3">The sequence shown here is derived from an EMBL/GenBank/DDBJ whole genome shotgun (WGS) entry which is preliminary data.</text>
</comment>
<feature type="compositionally biased region" description="Acidic residues" evidence="2">
    <location>
        <begin position="34"/>
        <end position="49"/>
    </location>
</feature>
<evidence type="ECO:0000313" key="4">
    <source>
        <dbReference type="Proteomes" id="UP001479436"/>
    </source>
</evidence>
<feature type="region of interest" description="Disordered" evidence="2">
    <location>
        <begin position="1"/>
        <end position="95"/>
    </location>
</feature>
<feature type="compositionally biased region" description="Polar residues" evidence="2">
    <location>
        <begin position="61"/>
        <end position="76"/>
    </location>
</feature>
<keyword evidence="4" id="KW-1185">Reference proteome</keyword>
<feature type="compositionally biased region" description="Low complexity" evidence="2">
    <location>
        <begin position="77"/>
        <end position="91"/>
    </location>
</feature>
<reference evidence="3 4" key="1">
    <citation type="submission" date="2023-04" db="EMBL/GenBank/DDBJ databases">
        <title>Genome of Basidiobolus ranarum AG-B5.</title>
        <authorList>
            <person name="Stajich J.E."/>
            <person name="Carter-House D."/>
            <person name="Gryganskyi A."/>
        </authorList>
    </citation>
    <scope>NUCLEOTIDE SEQUENCE [LARGE SCALE GENOMIC DNA]</scope>
    <source>
        <strain evidence="3 4">AG-B5</strain>
    </source>
</reference>
<gene>
    <name evidence="3" type="ORF">K7432_009896</name>
</gene>
<protein>
    <submittedName>
        <fullName evidence="3">Uncharacterized protein</fullName>
    </submittedName>
</protein>
<evidence type="ECO:0000313" key="3">
    <source>
        <dbReference type="EMBL" id="KAK9707982.1"/>
    </source>
</evidence>
<sequence>MTGTSSLRTALPLTDIYESPKLIRKKPSSSSFSDSEDNSAPEEVQESDLFEAKVYGPKPTTPTRSSFINTSYNQSNTLLTSPTTKRTTLSSPQQHSSMVRQQSANIHSIFNKLNTLNEKSKHDDKRSFLHSIKGHMRKNSKDKFASLFDPFEGSPLNDTWRGSPLQPFSADDVHRSPTPSPHSPMKSPTLTSYPTFAKLNSHSKRRFTYDNTVEEIAREMEQYYVQNNQRMESYIDQIAVLEKQKRNAVIESKQWKKKSIYAENKLHNQEIEFQDEIRSLSEKHQNDLEMIKGIHRKKCKQYGEIIKKLMATNEAFRAQLQEHGIVPVTANP</sequence>
<feature type="region of interest" description="Disordered" evidence="2">
    <location>
        <begin position="156"/>
        <end position="192"/>
    </location>
</feature>
<organism evidence="3 4">
    <name type="scientific">Basidiobolus ranarum</name>
    <dbReference type="NCBI Taxonomy" id="34480"/>
    <lineage>
        <taxon>Eukaryota</taxon>
        <taxon>Fungi</taxon>
        <taxon>Fungi incertae sedis</taxon>
        <taxon>Zoopagomycota</taxon>
        <taxon>Entomophthoromycotina</taxon>
        <taxon>Basidiobolomycetes</taxon>
        <taxon>Basidiobolales</taxon>
        <taxon>Basidiobolaceae</taxon>
        <taxon>Basidiobolus</taxon>
    </lineage>
</organism>
<evidence type="ECO:0000256" key="1">
    <source>
        <dbReference type="SAM" id="Coils"/>
    </source>
</evidence>
<proteinExistence type="predicted"/>
<keyword evidence="1" id="KW-0175">Coiled coil</keyword>
<dbReference type="EMBL" id="JASJQH010007518">
    <property type="protein sequence ID" value="KAK9707982.1"/>
    <property type="molecule type" value="Genomic_DNA"/>
</dbReference>